<dbReference type="PANTHER" id="PTHR36302">
    <property type="entry name" value="BLR7088 PROTEIN"/>
    <property type="match status" value="1"/>
</dbReference>
<reference evidence="2" key="1">
    <citation type="submission" date="2022-06" db="EMBL/GenBank/DDBJ databases">
        <title>Sphingomicrobium sedimins sp. nov., a marine bacterium isolated from tidal flat.</title>
        <authorList>
            <person name="Kim C.-H."/>
            <person name="Yoo Y."/>
            <person name="Kim J.-J."/>
        </authorList>
    </citation>
    <scope>NUCLEOTIDE SEQUENCE</scope>
    <source>
        <strain evidence="2">GRR-S6-50</strain>
    </source>
</reference>
<comment type="caution">
    <text evidence="2">The sequence shown here is derived from an EMBL/GenBank/DDBJ whole genome shotgun (WGS) entry which is preliminary data.</text>
</comment>
<dbReference type="PANTHER" id="PTHR36302:SF1">
    <property type="entry name" value="COPPER CHAPERONE PCU(A)C"/>
    <property type="match status" value="1"/>
</dbReference>
<dbReference type="InterPro" id="IPR036182">
    <property type="entry name" value="PCuAC_sf"/>
</dbReference>
<dbReference type="InterPro" id="IPR058248">
    <property type="entry name" value="Lxx211020-like"/>
</dbReference>
<feature type="chain" id="PRO_5040836497" evidence="1">
    <location>
        <begin position="23"/>
        <end position="149"/>
    </location>
</feature>
<evidence type="ECO:0000313" key="2">
    <source>
        <dbReference type="EMBL" id="MCM8556336.1"/>
    </source>
</evidence>
<feature type="signal peptide" evidence="1">
    <location>
        <begin position="1"/>
        <end position="22"/>
    </location>
</feature>
<accession>A0A9X2EGN7</accession>
<dbReference type="EMBL" id="JAMSHT010000001">
    <property type="protein sequence ID" value="MCM8556336.1"/>
    <property type="molecule type" value="Genomic_DNA"/>
</dbReference>
<keyword evidence="1" id="KW-0732">Signal</keyword>
<dbReference type="Proteomes" id="UP001155128">
    <property type="component" value="Unassembled WGS sequence"/>
</dbReference>
<gene>
    <name evidence="2" type="ORF">NDO55_00685</name>
</gene>
<organism evidence="2 3">
    <name type="scientific">Sphingomicrobium sediminis</name>
    <dbReference type="NCBI Taxonomy" id="2950949"/>
    <lineage>
        <taxon>Bacteria</taxon>
        <taxon>Pseudomonadati</taxon>
        <taxon>Pseudomonadota</taxon>
        <taxon>Alphaproteobacteria</taxon>
        <taxon>Sphingomonadales</taxon>
        <taxon>Sphingomonadaceae</taxon>
        <taxon>Sphingomicrobium</taxon>
    </lineage>
</organism>
<dbReference type="PROSITE" id="PS51257">
    <property type="entry name" value="PROKAR_LIPOPROTEIN"/>
    <property type="match status" value="1"/>
</dbReference>
<protein>
    <submittedName>
        <fullName evidence="2">Copper chaperone PCu(A)C</fullName>
    </submittedName>
</protein>
<sequence length="149" mass="15406">MIRIALLALAALGLSACMDSDAYCDTALPTPGEAWARATAEGQPMGAVYMTIANNGDCDVEVLRVTSGASEGASIHETTFDNGMASMSPIDTLEIAGNSRITLEPGGTHIMLEGLKAPLEAGSTFKLTLWYGTGAQQVVDVAVVEASAR</sequence>
<dbReference type="AlphaFoldDB" id="A0A9X2EGN7"/>
<evidence type="ECO:0000256" key="1">
    <source>
        <dbReference type="SAM" id="SignalP"/>
    </source>
</evidence>
<dbReference type="Pfam" id="PF04314">
    <property type="entry name" value="PCuAC"/>
    <property type="match status" value="1"/>
</dbReference>
<dbReference type="RefSeq" id="WP_252111441.1">
    <property type="nucleotide sequence ID" value="NZ_JAMSHT010000001.1"/>
</dbReference>
<dbReference type="InterPro" id="IPR007410">
    <property type="entry name" value="LpqE-like"/>
</dbReference>
<proteinExistence type="predicted"/>
<dbReference type="Gene3D" id="2.60.40.1890">
    <property type="entry name" value="PCu(A)C copper chaperone"/>
    <property type="match status" value="1"/>
</dbReference>
<dbReference type="SUPFAM" id="SSF110087">
    <property type="entry name" value="DR1885-like metal-binding protein"/>
    <property type="match status" value="1"/>
</dbReference>
<keyword evidence="3" id="KW-1185">Reference proteome</keyword>
<evidence type="ECO:0000313" key="3">
    <source>
        <dbReference type="Proteomes" id="UP001155128"/>
    </source>
</evidence>
<name>A0A9X2EGN7_9SPHN</name>